<feature type="transmembrane region" description="Helical" evidence="2">
    <location>
        <begin position="529"/>
        <end position="553"/>
    </location>
</feature>
<keyword evidence="2" id="KW-0472">Membrane</keyword>
<dbReference type="InterPro" id="IPR032514">
    <property type="entry name" value="GtaA_central"/>
</dbReference>
<accession>A0ABR1JHM6</accession>
<sequence>MESVKNQPQDATIYYAMELLSHNLTWKTADVNISRSLFAEQGALDNQADTEFRVINDRLPGFSFAIDLERIQNTSPPIVWGLGSVRDPIVKYAVNNSGPVQDRRPYFYSDPQFASGNIENVIDSFMQDYQGAVNRAENLDLRILRDTASVSAGNEDEYFSLVSMGARLAVSNFDVTVPGDGSVDGKYIKAFMQNTGIGPATNDALSLYASLPAFLYLNATWAGYLLDASLEYQNSLPSFDSSGASPDLGPYPQATGNKAGSGSVENTASMIIAAAAHAKASGDKQYIQKYYGLLGTWTQYLLGHSWPPTNQLTLDRKGTKKDDFTTVALKGIIGISAMGQISAALGNINESNTYLSNAASLIQQWQDETVKQDYITMNFQDEGSFALLYDLYADTLLGTKLVNQTVYEVHNQFCQNQLSSGNRLFGIPVSSYNGEAKSMWTMFAAATMKDNTTRNELVHSIFQRATFNQSMGRNFPLIYDTKNTSVQVKEGSSPQQGAMFALLALNRVPDSPDSKPKGTSNSASSKLKAGAIAGIVIGSLAALTVPLSAYFILRRRQRIQKRFATTPDPFLKESAESDAGRDSDIPSDAYAYDQKRPFPPVGLQNLLPLSSKQRRTNPLPASTSPTDSTNTPSDTAQLRDDLINLRREMDEIRAQRVYEMAPPPGYT</sequence>
<keyword evidence="2" id="KW-0812">Transmembrane</keyword>
<feature type="compositionally biased region" description="Basic and acidic residues" evidence="1">
    <location>
        <begin position="570"/>
        <end position="584"/>
    </location>
</feature>
<dbReference type="PANTHER" id="PTHR31987:SF1">
    <property type="entry name" value="GLUTAMINASE A"/>
    <property type="match status" value="1"/>
</dbReference>
<evidence type="ECO:0000259" key="3">
    <source>
        <dbReference type="Pfam" id="PF16335"/>
    </source>
</evidence>
<evidence type="ECO:0000259" key="4">
    <source>
        <dbReference type="Pfam" id="PF17168"/>
    </source>
</evidence>
<dbReference type="Pfam" id="PF16335">
    <property type="entry name" value="GtaA_6_Hairpin"/>
    <property type="match status" value="1"/>
</dbReference>
<feature type="region of interest" description="Disordered" evidence="1">
    <location>
        <begin position="570"/>
        <end position="642"/>
    </location>
</feature>
<dbReference type="PANTHER" id="PTHR31987">
    <property type="entry name" value="GLUTAMINASE A-RELATED"/>
    <property type="match status" value="1"/>
</dbReference>
<feature type="compositionally biased region" description="Low complexity" evidence="1">
    <location>
        <begin position="622"/>
        <end position="635"/>
    </location>
</feature>
<feature type="domain" description="Glutaminase A central" evidence="3">
    <location>
        <begin position="156"/>
        <end position="503"/>
    </location>
</feature>
<name>A0ABR1JHM6_9AGAR</name>
<keyword evidence="6" id="KW-1185">Reference proteome</keyword>
<evidence type="ECO:0000313" key="5">
    <source>
        <dbReference type="EMBL" id="KAK7461371.1"/>
    </source>
</evidence>
<dbReference type="InterPro" id="IPR012341">
    <property type="entry name" value="6hp_glycosidase-like_sf"/>
</dbReference>
<evidence type="ECO:0000256" key="2">
    <source>
        <dbReference type="SAM" id="Phobius"/>
    </source>
</evidence>
<reference evidence="5 6" key="1">
    <citation type="submission" date="2024-01" db="EMBL/GenBank/DDBJ databases">
        <title>A draft genome for the cacao thread blight pathogen Marasmiellus scandens.</title>
        <authorList>
            <person name="Baruah I.K."/>
            <person name="Leung J."/>
            <person name="Bukari Y."/>
            <person name="Amoako-Attah I."/>
            <person name="Meinhardt L.W."/>
            <person name="Bailey B.A."/>
            <person name="Cohen S.P."/>
        </authorList>
    </citation>
    <scope>NUCLEOTIDE SEQUENCE [LARGE SCALE GENOMIC DNA]</scope>
    <source>
        <strain evidence="5 6">GH-19</strain>
    </source>
</reference>
<comment type="caution">
    <text evidence="5">The sequence shown here is derived from an EMBL/GenBank/DDBJ whole genome shotgun (WGS) entry which is preliminary data.</text>
</comment>
<proteinExistence type="predicted"/>
<dbReference type="Pfam" id="PF17168">
    <property type="entry name" value="DUF5127"/>
    <property type="match status" value="1"/>
</dbReference>
<dbReference type="Proteomes" id="UP001498398">
    <property type="component" value="Unassembled WGS sequence"/>
</dbReference>
<evidence type="ECO:0008006" key="7">
    <source>
        <dbReference type="Google" id="ProtNLM"/>
    </source>
</evidence>
<evidence type="ECO:0000256" key="1">
    <source>
        <dbReference type="SAM" id="MobiDB-lite"/>
    </source>
</evidence>
<keyword evidence="2" id="KW-1133">Transmembrane helix</keyword>
<organism evidence="5 6">
    <name type="scientific">Marasmiellus scandens</name>
    <dbReference type="NCBI Taxonomy" id="2682957"/>
    <lineage>
        <taxon>Eukaryota</taxon>
        <taxon>Fungi</taxon>
        <taxon>Dikarya</taxon>
        <taxon>Basidiomycota</taxon>
        <taxon>Agaricomycotina</taxon>
        <taxon>Agaricomycetes</taxon>
        <taxon>Agaricomycetidae</taxon>
        <taxon>Agaricales</taxon>
        <taxon>Marasmiineae</taxon>
        <taxon>Omphalotaceae</taxon>
        <taxon>Marasmiellus</taxon>
    </lineage>
</organism>
<dbReference type="Gene3D" id="1.50.10.10">
    <property type="match status" value="1"/>
</dbReference>
<dbReference type="InterPro" id="IPR052743">
    <property type="entry name" value="Glutaminase_GtaA"/>
</dbReference>
<gene>
    <name evidence="5" type="ORF">VKT23_008548</name>
</gene>
<protein>
    <recommendedName>
        <fullName evidence="7">DUF1793-domain-containing protein</fullName>
    </recommendedName>
</protein>
<dbReference type="InterPro" id="IPR033433">
    <property type="entry name" value="GtaA_N"/>
</dbReference>
<evidence type="ECO:0000313" key="6">
    <source>
        <dbReference type="Proteomes" id="UP001498398"/>
    </source>
</evidence>
<dbReference type="CDD" id="cd12087">
    <property type="entry name" value="TM_EGFR-like"/>
    <property type="match status" value="1"/>
</dbReference>
<dbReference type="EMBL" id="JBANRG010000013">
    <property type="protein sequence ID" value="KAK7461371.1"/>
    <property type="molecule type" value="Genomic_DNA"/>
</dbReference>
<feature type="domain" description="Glutaminase A N-terminal" evidence="4">
    <location>
        <begin position="4"/>
        <end position="146"/>
    </location>
</feature>